<organism evidence="2 3">
    <name type="scientific">Plantactinospora solaniradicis</name>
    <dbReference type="NCBI Taxonomy" id="1723736"/>
    <lineage>
        <taxon>Bacteria</taxon>
        <taxon>Bacillati</taxon>
        <taxon>Actinomycetota</taxon>
        <taxon>Actinomycetes</taxon>
        <taxon>Micromonosporales</taxon>
        <taxon>Micromonosporaceae</taxon>
        <taxon>Plantactinospora</taxon>
    </lineage>
</organism>
<protein>
    <submittedName>
        <fullName evidence="2">DUF2188 domain-containing protein</fullName>
    </submittedName>
</protein>
<dbReference type="Proteomes" id="UP001596203">
    <property type="component" value="Unassembled WGS sequence"/>
</dbReference>
<gene>
    <name evidence="2" type="ORF">ACFP2T_47780</name>
</gene>
<evidence type="ECO:0000256" key="1">
    <source>
        <dbReference type="SAM" id="MobiDB-lite"/>
    </source>
</evidence>
<dbReference type="InterPro" id="IPR018691">
    <property type="entry name" value="DUF2188"/>
</dbReference>
<keyword evidence="3" id="KW-1185">Reference proteome</keyword>
<reference evidence="3" key="1">
    <citation type="journal article" date="2019" name="Int. J. Syst. Evol. Microbiol.">
        <title>The Global Catalogue of Microorganisms (GCM) 10K type strain sequencing project: providing services to taxonomists for standard genome sequencing and annotation.</title>
        <authorList>
            <consortium name="The Broad Institute Genomics Platform"/>
            <consortium name="The Broad Institute Genome Sequencing Center for Infectious Disease"/>
            <person name="Wu L."/>
            <person name="Ma J."/>
        </authorList>
    </citation>
    <scope>NUCLEOTIDE SEQUENCE [LARGE SCALE GENOMIC DNA]</scope>
    <source>
        <strain evidence="3">ZS-35-S2</strain>
    </source>
</reference>
<feature type="region of interest" description="Disordered" evidence="1">
    <location>
        <begin position="68"/>
        <end position="88"/>
    </location>
</feature>
<evidence type="ECO:0000313" key="2">
    <source>
        <dbReference type="EMBL" id="MFC6023841.1"/>
    </source>
</evidence>
<dbReference type="EMBL" id="JBHSPR010000131">
    <property type="protein sequence ID" value="MFC6023841.1"/>
    <property type="molecule type" value="Genomic_DNA"/>
</dbReference>
<evidence type="ECO:0000313" key="3">
    <source>
        <dbReference type="Proteomes" id="UP001596203"/>
    </source>
</evidence>
<sequence length="88" mass="9639">MGDRTQYHVVPEIDCWKVEHDSDVVGRYGTKENALVAGRDVARANRPSRLVVHQPLGQVEIVHTFQHDPLPAADTSGKGGPGNLDQID</sequence>
<proteinExistence type="predicted"/>
<dbReference type="RefSeq" id="WP_377434720.1">
    <property type="nucleotide sequence ID" value="NZ_JBHSPR010000131.1"/>
</dbReference>
<dbReference type="Pfam" id="PF09954">
    <property type="entry name" value="DUF2188"/>
    <property type="match status" value="1"/>
</dbReference>
<name>A0ABW1KQ97_9ACTN</name>
<accession>A0ABW1KQ97</accession>
<comment type="caution">
    <text evidence="2">The sequence shown here is derived from an EMBL/GenBank/DDBJ whole genome shotgun (WGS) entry which is preliminary data.</text>
</comment>